<dbReference type="Proteomes" id="UP000655588">
    <property type="component" value="Unassembled WGS sequence"/>
</dbReference>
<dbReference type="InterPro" id="IPR013087">
    <property type="entry name" value="Znf_C2H2_type"/>
</dbReference>
<feature type="region of interest" description="Disordered" evidence="9">
    <location>
        <begin position="848"/>
        <end position="878"/>
    </location>
</feature>
<dbReference type="PROSITE" id="PS00028">
    <property type="entry name" value="ZINC_FINGER_C2H2_1"/>
    <property type="match status" value="8"/>
</dbReference>
<evidence type="ECO:0000313" key="11">
    <source>
        <dbReference type="EMBL" id="KAF3427862.1"/>
    </source>
</evidence>
<feature type="domain" description="C2H2-type" evidence="10">
    <location>
        <begin position="371"/>
        <end position="398"/>
    </location>
</feature>
<keyword evidence="4 7" id="KW-0863">Zinc-finger</keyword>
<dbReference type="PANTHER" id="PTHR16515">
    <property type="entry name" value="PR DOMAIN ZINC FINGER PROTEIN"/>
    <property type="match status" value="1"/>
</dbReference>
<feature type="domain" description="C2H2-type" evidence="10">
    <location>
        <begin position="455"/>
        <end position="482"/>
    </location>
</feature>
<evidence type="ECO:0000256" key="3">
    <source>
        <dbReference type="ARBA" id="ARBA00022737"/>
    </source>
</evidence>
<feature type="region of interest" description="Disordered" evidence="9">
    <location>
        <begin position="564"/>
        <end position="621"/>
    </location>
</feature>
<dbReference type="GO" id="GO:0010468">
    <property type="term" value="P:regulation of gene expression"/>
    <property type="evidence" value="ECO:0007669"/>
    <property type="project" value="TreeGrafter"/>
</dbReference>
<comment type="subcellular location">
    <subcellularLocation>
        <location evidence="1">Nucleus</location>
    </subcellularLocation>
</comment>
<sequence length="1043" mass="114169">MNFTPFPGFTTGSLPTGTVHQFATAKFAQNLPTGGQVVGVLSGGEGGVHYLRPVDPNGFAVAQGGNNQQQQIITLPITVPGKDGTQQQQTVQIQVVNPSVSQSGNSGDQPKYHLAPISLGQFPQGAATVLTVAYSQQGADGVQIQVQPQNTVATTQTSDQTTQSTSTAVTTTSQQTIQQTVQLPGAPEGLTVVAQIPQDLILREGMEESKEDVKEGTTPVALIKRGNIKNQGNQSGEEYITSMPASWQSLATPGSTVADYLSRLPASTLPLSLQHFLKFSAETIKREATIESSPLGADGLDASGSTASGEQAVQITVASGETAIIPDVVEEQESGTKPKRKKKYKKKPPKPKKPKPGQVSIVTALDGTTLFCCPQCNMAYPEKELLEQHLIGHKIERRFICDICGAGLKRKEHLERHKLGHNPDRPFICSVCMKGFKRKEHLNLHFVIHSGQKTEVCTECGKAFYRKDHLRKHARSHLAKRIKEDPSNIADTAQNSQQQTDQQQQQAEQLQQQADQLQQQSSVSELQQIQIQVGQGSQAQIHQIALFFQLLRRRVQWLCSIINSSSSSSNSNSNSNSSSSSNSSSNNNNNSSSSSSNNNSNSSRSSSISSSIPPRINPGGSSDLIINKLEVVQDKFATDGSGGAGGRYANHFPNQPPIGVPVMGKYRPESNGVQSAQSQVMMNNKTSYPNSNVHHYPNVPYSQAQPVQQRPSNSPGMPEKRSYHQQATETINQQDVCNLLQDKDKNKEKKADEQQRNGETTTNGSQQDYTMHQHHQQHAHTQTPATMPATWQSLATPGSTVADYLSHLPASTLPLSLHHFLKYSAESIKKESEMAQTTSVAVATTTTPNIMMSPNNKKKKKKKAPKEKKPRPKPGEIRLTTALDGSTLYCCPECHMAYPERELLEQHLLGHTLERRFVCDICGAGLKRKDHLTRHKQSHNPERPYVCTVCLKAFKRKEQLTLHFVIHSGEKRHVCTECGKGFYRKDHLRKHTRSHIARRVKAELSQNASTQQNQQQNNVSNMQTTAVTASSVLSGGHPGPLLS</sequence>
<evidence type="ECO:0000256" key="9">
    <source>
        <dbReference type="SAM" id="MobiDB-lite"/>
    </source>
</evidence>
<keyword evidence="6" id="KW-0539">Nucleus</keyword>
<gene>
    <name evidence="11" type="ORF">E2986_10950</name>
</gene>
<keyword evidence="12" id="KW-1185">Reference proteome</keyword>
<reference evidence="11" key="1">
    <citation type="submission" date="2019-11" db="EMBL/GenBank/DDBJ databases">
        <title>The nuclear and mitochondrial genomes of Frieseomelitta varia - a highly eusocial stingless bee (Meliponini) with a permanently sterile worker caste.</title>
        <authorList>
            <person name="Freitas F.C.P."/>
            <person name="Lourenco A.P."/>
            <person name="Nunes F.M.F."/>
            <person name="Paschoal A.R."/>
            <person name="Abreu F.C.P."/>
            <person name="Barbin F.O."/>
            <person name="Bataglia L."/>
            <person name="Cardoso-Junior C.A.M."/>
            <person name="Cervoni M.S."/>
            <person name="Silva S.R."/>
            <person name="Dalarmi F."/>
            <person name="Del Lama M.A."/>
            <person name="Depintor T.S."/>
            <person name="Ferreira K.M."/>
            <person name="Goria P.S."/>
            <person name="Jaskot M.C."/>
            <person name="Lago D.C."/>
            <person name="Luna-Lucena D."/>
            <person name="Moda L.M."/>
            <person name="Nascimento L."/>
            <person name="Pedrino M."/>
            <person name="Rabico F.O."/>
            <person name="Sanches F.C."/>
            <person name="Santos D.E."/>
            <person name="Santos C.G."/>
            <person name="Vieira J."/>
            <person name="Lopes T.F."/>
            <person name="Barchuk A.R."/>
            <person name="Hartfelder K."/>
            <person name="Simoes Z.L.P."/>
            <person name="Bitondi M.M.G."/>
            <person name="Pinheiro D.G."/>
        </authorList>
    </citation>
    <scope>NUCLEOTIDE SEQUENCE</scope>
    <source>
        <strain evidence="11">USP_RPSP 00005682</strain>
        <tissue evidence="11">Whole individual</tissue>
    </source>
</reference>
<evidence type="ECO:0000256" key="1">
    <source>
        <dbReference type="ARBA" id="ARBA00004123"/>
    </source>
</evidence>
<dbReference type="EMBL" id="WNWW01000245">
    <property type="protein sequence ID" value="KAF3427862.1"/>
    <property type="molecule type" value="Genomic_DNA"/>
</dbReference>
<dbReference type="PROSITE" id="PS50157">
    <property type="entry name" value="ZINC_FINGER_C2H2_2"/>
    <property type="match status" value="8"/>
</dbReference>
<feature type="domain" description="C2H2-type" evidence="10">
    <location>
        <begin position="427"/>
        <end position="454"/>
    </location>
</feature>
<keyword evidence="2" id="KW-0479">Metal-binding</keyword>
<dbReference type="InterPro" id="IPR036236">
    <property type="entry name" value="Znf_C2H2_sf"/>
</dbReference>
<evidence type="ECO:0000256" key="5">
    <source>
        <dbReference type="ARBA" id="ARBA00022833"/>
    </source>
</evidence>
<evidence type="ECO:0000256" key="8">
    <source>
        <dbReference type="SAM" id="Coils"/>
    </source>
</evidence>
<feature type="region of interest" description="Disordered" evidence="9">
    <location>
        <begin position="691"/>
        <end position="727"/>
    </location>
</feature>
<feature type="compositionally biased region" description="Low complexity" evidence="9">
    <location>
        <begin position="564"/>
        <end position="612"/>
    </location>
</feature>
<feature type="domain" description="C2H2-type" evidence="10">
    <location>
        <begin position="889"/>
        <end position="916"/>
    </location>
</feature>
<keyword evidence="8" id="KW-0175">Coiled coil</keyword>
<dbReference type="AlphaFoldDB" id="A0A833S5T0"/>
<dbReference type="FunFam" id="3.30.160.60:FF:000145">
    <property type="entry name" value="Zinc finger protein 574"/>
    <property type="match status" value="1"/>
</dbReference>
<dbReference type="FunFam" id="3.30.160.60:FF:000340">
    <property type="entry name" value="zinc finger protein 473 isoform X1"/>
    <property type="match status" value="1"/>
</dbReference>
<dbReference type="GO" id="GO:0005634">
    <property type="term" value="C:nucleus"/>
    <property type="evidence" value="ECO:0007669"/>
    <property type="project" value="UniProtKB-SubCell"/>
</dbReference>
<feature type="domain" description="C2H2-type" evidence="10">
    <location>
        <begin position="399"/>
        <end position="426"/>
    </location>
</feature>
<feature type="region of interest" description="Disordered" evidence="9">
    <location>
        <begin position="326"/>
        <end position="358"/>
    </location>
</feature>
<proteinExistence type="predicted"/>
<dbReference type="PANTHER" id="PTHR16515:SF66">
    <property type="entry name" value="C2H2-TYPE DOMAIN-CONTAINING PROTEIN"/>
    <property type="match status" value="1"/>
</dbReference>
<evidence type="ECO:0000256" key="6">
    <source>
        <dbReference type="ARBA" id="ARBA00023242"/>
    </source>
</evidence>
<feature type="compositionally biased region" description="Polar residues" evidence="9">
    <location>
        <begin position="700"/>
        <end position="715"/>
    </location>
</feature>
<dbReference type="SUPFAM" id="SSF57667">
    <property type="entry name" value="beta-beta-alpha zinc fingers"/>
    <property type="match status" value="4"/>
</dbReference>
<name>A0A833S5T0_9HYME</name>
<dbReference type="Pfam" id="PF00096">
    <property type="entry name" value="zf-C2H2"/>
    <property type="match status" value="4"/>
</dbReference>
<feature type="compositionally biased region" description="Basic residues" evidence="9">
    <location>
        <begin position="337"/>
        <end position="355"/>
    </location>
</feature>
<dbReference type="Gene3D" id="3.30.160.60">
    <property type="entry name" value="Classic Zinc Finger"/>
    <property type="match status" value="6"/>
</dbReference>
<feature type="compositionally biased region" description="Basic and acidic residues" evidence="9">
    <location>
        <begin position="746"/>
        <end position="756"/>
    </location>
</feature>
<feature type="domain" description="C2H2-type" evidence="10">
    <location>
        <begin position="945"/>
        <end position="972"/>
    </location>
</feature>
<evidence type="ECO:0000256" key="2">
    <source>
        <dbReference type="ARBA" id="ARBA00022723"/>
    </source>
</evidence>
<feature type="compositionally biased region" description="Basic residues" evidence="9">
    <location>
        <begin position="856"/>
        <end position="872"/>
    </location>
</feature>
<evidence type="ECO:0000256" key="7">
    <source>
        <dbReference type="PROSITE-ProRule" id="PRU00042"/>
    </source>
</evidence>
<feature type="region of interest" description="Disordered" evidence="9">
    <location>
        <begin position="746"/>
        <end position="785"/>
    </location>
</feature>
<dbReference type="GO" id="GO:0008270">
    <property type="term" value="F:zinc ion binding"/>
    <property type="evidence" value="ECO:0007669"/>
    <property type="project" value="UniProtKB-KW"/>
</dbReference>
<evidence type="ECO:0000313" key="12">
    <source>
        <dbReference type="Proteomes" id="UP000655588"/>
    </source>
</evidence>
<feature type="domain" description="C2H2-type" evidence="10">
    <location>
        <begin position="917"/>
        <end position="944"/>
    </location>
</feature>
<dbReference type="SMART" id="SM00355">
    <property type="entry name" value="ZnF_C2H2"/>
    <property type="match status" value="8"/>
</dbReference>
<dbReference type="InterPro" id="IPR050331">
    <property type="entry name" value="Zinc_finger"/>
</dbReference>
<keyword evidence="5" id="KW-0862">Zinc</keyword>
<evidence type="ECO:0000259" key="10">
    <source>
        <dbReference type="PROSITE" id="PS50157"/>
    </source>
</evidence>
<protein>
    <recommendedName>
        <fullName evidence="10">C2H2-type domain-containing protein</fullName>
    </recommendedName>
</protein>
<comment type="caution">
    <text evidence="11">The sequence shown here is derived from an EMBL/GenBank/DDBJ whole genome shotgun (WGS) entry which is preliminary data.</text>
</comment>
<feature type="domain" description="C2H2-type" evidence="10">
    <location>
        <begin position="973"/>
        <end position="1000"/>
    </location>
</feature>
<dbReference type="FunFam" id="3.30.160.60:FF:000843">
    <property type="entry name" value="Potential zinc finger protein"/>
    <property type="match status" value="1"/>
</dbReference>
<accession>A0A833S5T0</accession>
<dbReference type="FunFam" id="3.30.160.60:FF:001269">
    <property type="entry name" value="Zinc finger protein"/>
    <property type="match status" value="1"/>
</dbReference>
<keyword evidence="3" id="KW-0677">Repeat</keyword>
<feature type="compositionally biased region" description="Polar residues" evidence="9">
    <location>
        <begin position="757"/>
        <end position="769"/>
    </location>
</feature>
<organism evidence="11 12">
    <name type="scientific">Frieseomelitta varia</name>
    <dbReference type="NCBI Taxonomy" id="561572"/>
    <lineage>
        <taxon>Eukaryota</taxon>
        <taxon>Metazoa</taxon>
        <taxon>Ecdysozoa</taxon>
        <taxon>Arthropoda</taxon>
        <taxon>Hexapoda</taxon>
        <taxon>Insecta</taxon>
        <taxon>Pterygota</taxon>
        <taxon>Neoptera</taxon>
        <taxon>Endopterygota</taxon>
        <taxon>Hymenoptera</taxon>
        <taxon>Apocrita</taxon>
        <taxon>Aculeata</taxon>
        <taxon>Apoidea</taxon>
        <taxon>Anthophila</taxon>
        <taxon>Apidae</taxon>
        <taxon>Frieseomelitta</taxon>
    </lineage>
</organism>
<evidence type="ECO:0000256" key="4">
    <source>
        <dbReference type="ARBA" id="ARBA00022771"/>
    </source>
</evidence>
<feature type="coiled-coil region" evidence="8">
    <location>
        <begin position="493"/>
        <end position="527"/>
    </location>
</feature>